<dbReference type="InterPro" id="IPR029033">
    <property type="entry name" value="His_PPase_superfam"/>
</dbReference>
<sequence>MDDVVAITLFRHGLTEENKRQAYVGWTDSVLTEEARLALSSIRLQAKDYDLFISSDLNRCVTTMNLLFPNIKPIKLAELREMNFGIFEGKTYADLKDDMNYQRWINQPFKEVIPGGESFQWFTYRVDKGWNRVVDMIFRNHAKNVFIVTHGGVIRYLLTRYSEEKKEFWDWKIEHGTGYVLKFRKTDLRRGEPCISLQEVPLTGKRLG</sequence>
<evidence type="ECO:0000313" key="1">
    <source>
        <dbReference type="EMBL" id="KPH73534.1"/>
    </source>
</evidence>
<proteinExistence type="predicted"/>
<dbReference type="SUPFAM" id="SSF53254">
    <property type="entry name" value="Phosphoglycerate mutase-like"/>
    <property type="match status" value="1"/>
</dbReference>
<dbReference type="Pfam" id="PF00300">
    <property type="entry name" value="His_Phos_1"/>
    <property type="match status" value="1"/>
</dbReference>
<name>A0ABR5MHN8_9BACI</name>
<dbReference type="PANTHER" id="PTHR48100">
    <property type="entry name" value="BROAD-SPECIFICITY PHOSPHATASE YOR283W-RELATED"/>
    <property type="match status" value="1"/>
</dbReference>
<dbReference type="SMART" id="SM00855">
    <property type="entry name" value="PGAM"/>
    <property type="match status" value="1"/>
</dbReference>
<dbReference type="Gene3D" id="3.40.50.1240">
    <property type="entry name" value="Phosphoglycerate mutase-like"/>
    <property type="match status" value="1"/>
</dbReference>
<dbReference type="PANTHER" id="PTHR48100:SF1">
    <property type="entry name" value="HISTIDINE PHOSPHATASE FAMILY PROTEIN-RELATED"/>
    <property type="match status" value="1"/>
</dbReference>
<organism evidence="1 2">
    <name type="scientific">Oceanobacillus caeni</name>
    <dbReference type="NCBI Taxonomy" id="405946"/>
    <lineage>
        <taxon>Bacteria</taxon>
        <taxon>Bacillati</taxon>
        <taxon>Bacillota</taxon>
        <taxon>Bacilli</taxon>
        <taxon>Bacillales</taxon>
        <taxon>Bacillaceae</taxon>
        <taxon>Oceanobacillus</taxon>
    </lineage>
</organism>
<protein>
    <submittedName>
        <fullName evidence="1">Alpha-ribazole phosphatase</fullName>
    </submittedName>
</protein>
<dbReference type="InterPro" id="IPR050275">
    <property type="entry name" value="PGM_Phosphatase"/>
</dbReference>
<dbReference type="Proteomes" id="UP000037854">
    <property type="component" value="Unassembled WGS sequence"/>
</dbReference>
<keyword evidence="2" id="KW-1185">Reference proteome</keyword>
<dbReference type="EMBL" id="LGTK01000044">
    <property type="protein sequence ID" value="KPH73534.1"/>
    <property type="molecule type" value="Genomic_DNA"/>
</dbReference>
<dbReference type="CDD" id="cd07067">
    <property type="entry name" value="HP_PGM_like"/>
    <property type="match status" value="1"/>
</dbReference>
<comment type="caution">
    <text evidence="1">The sequence shown here is derived from an EMBL/GenBank/DDBJ whole genome shotgun (WGS) entry which is preliminary data.</text>
</comment>
<dbReference type="InterPro" id="IPR013078">
    <property type="entry name" value="His_Pase_superF_clade-1"/>
</dbReference>
<evidence type="ECO:0000313" key="2">
    <source>
        <dbReference type="Proteomes" id="UP000037854"/>
    </source>
</evidence>
<accession>A0ABR5MHN8</accession>
<gene>
    <name evidence="1" type="ORF">AFL42_12165</name>
</gene>
<reference evidence="1 2" key="1">
    <citation type="submission" date="2015-07" db="EMBL/GenBank/DDBJ databases">
        <title>High-quality draft genome sequence of Oceanobacillus caeni HM6, a bacillus isolated from a human feces.</title>
        <authorList>
            <person name="Kumar J."/>
            <person name="Verma M.K."/>
            <person name="Pandey R."/>
            <person name="Bhambi M."/>
            <person name="Chauhan N."/>
        </authorList>
    </citation>
    <scope>NUCLEOTIDE SEQUENCE [LARGE SCALE GENOMIC DNA]</scope>
    <source>
        <strain evidence="1 2">HM6</strain>
    </source>
</reference>
<dbReference type="RefSeq" id="WP_060668771.1">
    <property type="nucleotide sequence ID" value="NZ_JARTGE010000059.1"/>
</dbReference>